<evidence type="ECO:0000256" key="4">
    <source>
        <dbReference type="ARBA" id="ARBA00021175"/>
    </source>
</evidence>
<dbReference type="GO" id="GO:0034440">
    <property type="term" value="P:lipid oxidation"/>
    <property type="evidence" value="ECO:0007669"/>
    <property type="project" value="InterPro"/>
</dbReference>
<reference evidence="12" key="1">
    <citation type="journal article" date="2018" name="J. Biosci. Bioeng.">
        <title>Characterization of two fungal lipoxygenases expressed in Aspergillus oryzae.</title>
        <authorList>
            <person name="Sugio A."/>
            <person name="Ostergaard L.H."/>
            <person name="Matsui K."/>
            <person name="Takagi S."/>
        </authorList>
    </citation>
    <scope>NUCLEOTIDE SEQUENCE</scope>
    <source>
        <strain evidence="12">OLIW 961022</strain>
    </source>
</reference>
<dbReference type="EC" id="1.13.11.45" evidence="3"/>
<evidence type="ECO:0000259" key="11">
    <source>
        <dbReference type="PROSITE" id="PS51393"/>
    </source>
</evidence>
<keyword evidence="7" id="KW-0560">Oxidoreductase</keyword>
<dbReference type="PROSITE" id="PS51393">
    <property type="entry name" value="LIPOXYGENASE_3"/>
    <property type="match status" value="1"/>
</dbReference>
<keyword evidence="8" id="KW-0464">Manganese</keyword>
<dbReference type="EMBL" id="LC361435">
    <property type="protein sequence ID" value="BBC44106.1"/>
    <property type="molecule type" value="mRNA"/>
</dbReference>
<dbReference type="InterPro" id="IPR036226">
    <property type="entry name" value="LipOase_C_sf"/>
</dbReference>
<evidence type="ECO:0000256" key="10">
    <source>
        <dbReference type="SAM" id="SignalP"/>
    </source>
</evidence>
<protein>
    <recommendedName>
        <fullName evidence="4">Manganese lipoxygenase</fullName>
        <ecNumber evidence="3">1.13.11.45</ecNumber>
    </recommendedName>
</protein>
<feature type="chain" id="PRO_5016417516" description="Manganese lipoxygenase" evidence="10">
    <location>
        <begin position="18"/>
        <end position="618"/>
    </location>
</feature>
<dbReference type="Gene3D" id="1.20.245.10">
    <property type="entry name" value="Lipoxygenase-1, Domain 5"/>
    <property type="match status" value="1"/>
</dbReference>
<dbReference type="InterPro" id="IPR013819">
    <property type="entry name" value="LipOase_C"/>
</dbReference>
<sequence length="618" mass="67604">MRSRILAIVFAARHVAALPLAAEDAAATLSLTSSASSTTVLPSPTQYTLPNNDPNQGARNASIARKRELFLYGPSTLGQTTFYPTGELGNNISARDVLLWRQDAANQTATAYREANETFADITSRGGFKTLDDFALLYNGHWKESVPEGISKGMLSNYTSDLLFSMERLSSNPYVLKRLHPAKDKLPFSVESKVVKKLTATTLEALHKGGRLFLVDHSYQKKYTPQPGRYAAACQGLFYLDARSNQFLPLAIKTNVGADLTYTPLDDKNDWLLAKIMFNNNDLFYSQMYHVLFHTIPEIVHEAAFRTLSDRHPVMGVLNRLMYQAYAIRPVGGAVLFNPGGFWDQNFGLPASAAIDFPGSVYAQGGGGFQAGYLEKDLRSRGLVGEDSGPRLPHFPFYEDAHRLIGAIRRFMQAFVDSTYGADDGDDGALLRDYELQNWIAEANGPAQVRDFPAAPLRRRAQLVDVLTHVAWVTGGAHHVMNQGSPVKFSGVLPLHPAALYAPIPTTKGATGNGTRAGLLAWLPNERQAVEQVSLLARFNRAQVGDRKQTVRDAFAAPDLLAGNGPGYAAANARFVEDTGRISREMAGRGFDGKGLSQGMPFVWTALNPAVNPFFLSV</sequence>
<name>A0A2Z5XCV7_GAETR</name>
<dbReference type="InterPro" id="IPR000907">
    <property type="entry name" value="LipOase"/>
</dbReference>
<keyword evidence="5" id="KW-0479">Metal-binding</keyword>
<dbReference type="Pfam" id="PF00305">
    <property type="entry name" value="Lipoxygenase"/>
    <property type="match status" value="1"/>
</dbReference>
<dbReference type="PANTHER" id="PTHR11771">
    <property type="entry name" value="LIPOXYGENASE"/>
    <property type="match status" value="1"/>
</dbReference>
<feature type="compositionally biased region" description="Polar residues" evidence="9">
    <location>
        <begin position="46"/>
        <end position="58"/>
    </location>
</feature>
<evidence type="ECO:0000256" key="6">
    <source>
        <dbReference type="ARBA" id="ARBA00022964"/>
    </source>
</evidence>
<evidence type="ECO:0000256" key="9">
    <source>
        <dbReference type="SAM" id="MobiDB-lite"/>
    </source>
</evidence>
<dbReference type="Gene3D" id="3.10.450.60">
    <property type="match status" value="1"/>
</dbReference>
<evidence type="ECO:0000256" key="2">
    <source>
        <dbReference type="ARBA" id="ARBA00001936"/>
    </source>
</evidence>
<evidence type="ECO:0000256" key="1">
    <source>
        <dbReference type="ARBA" id="ARBA00000366"/>
    </source>
</evidence>
<keyword evidence="10" id="KW-0732">Signal</keyword>
<dbReference type="GO" id="GO:0046872">
    <property type="term" value="F:metal ion binding"/>
    <property type="evidence" value="ECO:0007669"/>
    <property type="project" value="UniProtKB-KW"/>
</dbReference>
<evidence type="ECO:0000256" key="8">
    <source>
        <dbReference type="ARBA" id="ARBA00023211"/>
    </source>
</evidence>
<comment type="cofactor">
    <cofactor evidence="2">
        <name>Mn(2+)</name>
        <dbReference type="ChEBI" id="CHEBI:29035"/>
    </cofactor>
</comment>
<organism evidence="12">
    <name type="scientific">Gaeumannomyces tritici</name>
    <name type="common">Wheat and barley take-all root rot fungus</name>
    <name type="synonym">Gaeumannomyces graminis var. tritici</name>
    <dbReference type="NCBI Taxonomy" id="36779"/>
    <lineage>
        <taxon>Eukaryota</taxon>
        <taxon>Fungi</taxon>
        <taxon>Dikarya</taxon>
        <taxon>Ascomycota</taxon>
        <taxon>Pezizomycotina</taxon>
        <taxon>Sordariomycetes</taxon>
        <taxon>Sordariomycetidae</taxon>
        <taxon>Magnaporthales</taxon>
        <taxon>Magnaporthaceae</taxon>
        <taxon>Gaeumannomyces</taxon>
    </lineage>
</organism>
<dbReference type="GO" id="GO:0050584">
    <property type="term" value="F:linoleate 11-lipoxygenase activity"/>
    <property type="evidence" value="ECO:0007669"/>
    <property type="project" value="UniProtKB-EC"/>
</dbReference>
<dbReference type="GO" id="GO:0043651">
    <property type="term" value="P:linoleic acid metabolic process"/>
    <property type="evidence" value="ECO:0007669"/>
    <property type="project" value="UniProtKB-ARBA"/>
</dbReference>
<evidence type="ECO:0000256" key="7">
    <source>
        <dbReference type="ARBA" id="ARBA00023002"/>
    </source>
</evidence>
<evidence type="ECO:0000256" key="3">
    <source>
        <dbReference type="ARBA" id="ARBA00013178"/>
    </source>
</evidence>
<feature type="domain" description="Lipoxygenase" evidence="11">
    <location>
        <begin position="47"/>
        <end position="618"/>
    </location>
</feature>
<reference evidence="12" key="2">
    <citation type="submission" date="2018-01" db="EMBL/GenBank/DDBJ databases">
        <title>MANGANESE LIPOXYGENASE.</title>
        <authorList>
            <person name="Sugio A."/>
            <person name="Takagi S."/>
            <person name="Christensen S."/>
            <person name="Ostergaard L."/>
            <person name="Oliw E."/>
        </authorList>
    </citation>
    <scope>NUCLEOTIDE SEQUENCE</scope>
    <source>
        <strain evidence="12">OLIW 961022</strain>
    </source>
</reference>
<gene>
    <name evidence="12" type="primary">glox</name>
</gene>
<feature type="compositionally biased region" description="Low complexity" evidence="9">
    <location>
        <begin position="36"/>
        <end position="45"/>
    </location>
</feature>
<evidence type="ECO:0000313" key="12">
    <source>
        <dbReference type="EMBL" id="BBC44106.1"/>
    </source>
</evidence>
<feature type="signal peptide" evidence="10">
    <location>
        <begin position="1"/>
        <end position="17"/>
    </location>
</feature>
<keyword evidence="6" id="KW-0223">Dioxygenase</keyword>
<dbReference type="AlphaFoldDB" id="A0A2Z5XCV7"/>
<evidence type="ECO:0000256" key="5">
    <source>
        <dbReference type="ARBA" id="ARBA00022723"/>
    </source>
</evidence>
<feature type="region of interest" description="Disordered" evidence="9">
    <location>
        <begin position="36"/>
        <end position="58"/>
    </location>
</feature>
<dbReference type="VEuPathDB" id="FungiDB:GGTG_05591"/>
<comment type="catalytic activity">
    <reaction evidence="1">
        <text>(9Z,12Z)-octadecadienoate + O2 = (11S)-hydroperoxy-(9Z,12Z)-octadecadienoate</text>
        <dbReference type="Rhea" id="RHEA:18993"/>
        <dbReference type="ChEBI" id="CHEBI:15379"/>
        <dbReference type="ChEBI" id="CHEBI:30245"/>
        <dbReference type="ChEBI" id="CHEBI:57467"/>
        <dbReference type="EC" id="1.13.11.45"/>
    </reaction>
</comment>
<accession>A0A2Z5XCV7</accession>
<dbReference type="SUPFAM" id="SSF48484">
    <property type="entry name" value="Lipoxigenase"/>
    <property type="match status" value="1"/>
</dbReference>
<proteinExistence type="evidence at transcript level"/>